<dbReference type="EMBL" id="PVZC01000007">
    <property type="protein sequence ID" value="PRX96556.1"/>
    <property type="molecule type" value="Genomic_DNA"/>
</dbReference>
<dbReference type="OrthoDB" id="9803988at2"/>
<organism evidence="4 5">
    <name type="scientific">Allonocardiopsis opalescens</name>
    <dbReference type="NCBI Taxonomy" id="1144618"/>
    <lineage>
        <taxon>Bacteria</taxon>
        <taxon>Bacillati</taxon>
        <taxon>Actinomycetota</taxon>
        <taxon>Actinomycetes</taxon>
        <taxon>Streptosporangiales</taxon>
        <taxon>Allonocardiopsis</taxon>
    </lineage>
</organism>
<feature type="chain" id="PRO_5038348736" evidence="2">
    <location>
        <begin position="27"/>
        <end position="506"/>
    </location>
</feature>
<dbReference type="SUPFAM" id="SSF53850">
    <property type="entry name" value="Periplasmic binding protein-like II"/>
    <property type="match status" value="1"/>
</dbReference>
<dbReference type="Pfam" id="PF00496">
    <property type="entry name" value="SBP_bac_5"/>
    <property type="match status" value="1"/>
</dbReference>
<reference evidence="4 5" key="1">
    <citation type="submission" date="2018-03" db="EMBL/GenBank/DDBJ databases">
        <title>Genomic Encyclopedia of Archaeal and Bacterial Type Strains, Phase II (KMG-II): from individual species to whole genera.</title>
        <authorList>
            <person name="Goeker M."/>
        </authorList>
    </citation>
    <scope>NUCLEOTIDE SEQUENCE [LARGE SCALE GENOMIC DNA]</scope>
    <source>
        <strain evidence="4 5">DSM 45601</strain>
    </source>
</reference>
<dbReference type="GO" id="GO:0015833">
    <property type="term" value="P:peptide transport"/>
    <property type="evidence" value="ECO:0007669"/>
    <property type="project" value="TreeGrafter"/>
</dbReference>
<name>A0A2T0PYD7_9ACTN</name>
<feature type="signal peptide" evidence="2">
    <location>
        <begin position="1"/>
        <end position="26"/>
    </location>
</feature>
<dbReference type="InterPro" id="IPR039424">
    <property type="entry name" value="SBP_5"/>
</dbReference>
<dbReference type="GO" id="GO:0043190">
    <property type="term" value="C:ATP-binding cassette (ABC) transporter complex"/>
    <property type="evidence" value="ECO:0007669"/>
    <property type="project" value="InterPro"/>
</dbReference>
<dbReference type="AlphaFoldDB" id="A0A2T0PYD7"/>
<keyword evidence="1 2" id="KW-0732">Signal</keyword>
<dbReference type="InterPro" id="IPR000914">
    <property type="entry name" value="SBP_5_dom"/>
</dbReference>
<dbReference type="Proteomes" id="UP000237846">
    <property type="component" value="Unassembled WGS sequence"/>
</dbReference>
<comment type="caution">
    <text evidence="4">The sequence shown here is derived from an EMBL/GenBank/DDBJ whole genome shotgun (WGS) entry which is preliminary data.</text>
</comment>
<dbReference type="PROSITE" id="PS51257">
    <property type="entry name" value="PROKAR_LIPOPROTEIN"/>
    <property type="match status" value="1"/>
</dbReference>
<proteinExistence type="predicted"/>
<evidence type="ECO:0000256" key="1">
    <source>
        <dbReference type="ARBA" id="ARBA00022729"/>
    </source>
</evidence>
<evidence type="ECO:0000256" key="2">
    <source>
        <dbReference type="SAM" id="SignalP"/>
    </source>
</evidence>
<accession>A0A2T0PYD7</accession>
<dbReference type="GO" id="GO:1904680">
    <property type="term" value="F:peptide transmembrane transporter activity"/>
    <property type="evidence" value="ECO:0007669"/>
    <property type="project" value="TreeGrafter"/>
</dbReference>
<sequence>MSQFKPRRPATGAAIAVLAIALTACGGPGGSQDEGAATLTFGVQAPPNSLDPAQLHDGTQRYVWGSLYDTLIYSDNEGELQPAAAESWEYSEDARTLTLRLRDDMTFSDGDPVTSEAVRVTLERTRDTAGPQQNNLGAIESVDTPDEHTVVLNLSEPDPNLLVALAFGSGVIGDPDTIDDESTALNPVGSGPYVLNREETVDGSTYVLERRDDHWNADAYPFETVTVRAIQDRTALFNALLTGELDAGTVDETQAGQVERAGFTLQRVDGISVGQIVIADRAGEVVPALADVRVRQAINLAFDRQGIIDAIFLGLGQPTTQIFNTLSPAFVEELNGEYEYAPDRARELLAEAGYPDGFTLTMPANLFVQQVQPTITQALADIGITVEWEPVPAQQSGQTTNWGMYFNLGAVAPPSRTVALYFEESGSQNPFGTTDPELDGLLEDLAAETDPEAANGIYREINAFAVENAWSAPIFLQSTNWATRDGVEYVGTANALFDIRVFALSR</sequence>
<keyword evidence="5" id="KW-1185">Reference proteome</keyword>
<dbReference type="PIRSF" id="PIRSF002741">
    <property type="entry name" value="MppA"/>
    <property type="match status" value="1"/>
</dbReference>
<evidence type="ECO:0000313" key="5">
    <source>
        <dbReference type="Proteomes" id="UP000237846"/>
    </source>
</evidence>
<dbReference type="RefSeq" id="WP_106249847.1">
    <property type="nucleotide sequence ID" value="NZ_PVZC01000007.1"/>
</dbReference>
<dbReference type="GO" id="GO:0042597">
    <property type="term" value="C:periplasmic space"/>
    <property type="evidence" value="ECO:0007669"/>
    <property type="project" value="UniProtKB-ARBA"/>
</dbReference>
<protein>
    <submittedName>
        <fullName evidence="4">Peptide/nickel transport system substrate-binding protein</fullName>
    </submittedName>
</protein>
<gene>
    <name evidence="4" type="ORF">CLV72_10779</name>
</gene>
<evidence type="ECO:0000313" key="4">
    <source>
        <dbReference type="EMBL" id="PRX96556.1"/>
    </source>
</evidence>
<dbReference type="Gene3D" id="3.40.190.10">
    <property type="entry name" value="Periplasmic binding protein-like II"/>
    <property type="match status" value="1"/>
</dbReference>
<evidence type="ECO:0000259" key="3">
    <source>
        <dbReference type="Pfam" id="PF00496"/>
    </source>
</evidence>
<dbReference type="InterPro" id="IPR030678">
    <property type="entry name" value="Peptide/Ni-bd"/>
</dbReference>
<dbReference type="PANTHER" id="PTHR30290">
    <property type="entry name" value="PERIPLASMIC BINDING COMPONENT OF ABC TRANSPORTER"/>
    <property type="match status" value="1"/>
</dbReference>
<dbReference type="Gene3D" id="3.10.105.10">
    <property type="entry name" value="Dipeptide-binding Protein, Domain 3"/>
    <property type="match status" value="1"/>
</dbReference>
<dbReference type="PANTHER" id="PTHR30290:SF38">
    <property type="entry name" value="D,D-DIPEPTIDE-BINDING PERIPLASMIC PROTEIN DDPA-RELATED"/>
    <property type="match status" value="1"/>
</dbReference>
<feature type="domain" description="Solute-binding protein family 5" evidence="3">
    <location>
        <begin position="79"/>
        <end position="407"/>
    </location>
</feature>